<evidence type="ECO:0000256" key="4">
    <source>
        <dbReference type="ARBA" id="ARBA00023015"/>
    </source>
</evidence>
<dbReference type="AlphaFoldDB" id="A0A3P9Q598"/>
<keyword evidence="5 9" id="KW-0238">DNA-binding</keyword>
<evidence type="ECO:0000259" key="11">
    <source>
        <dbReference type="PROSITE" id="PS50118"/>
    </source>
</evidence>
<feature type="region of interest" description="Disordered" evidence="10">
    <location>
        <begin position="337"/>
        <end position="357"/>
    </location>
</feature>
<dbReference type="GO" id="GO:1990907">
    <property type="term" value="C:beta-catenin-TCF complex"/>
    <property type="evidence" value="ECO:0007669"/>
    <property type="project" value="TreeGrafter"/>
</dbReference>
<evidence type="ECO:0000256" key="6">
    <source>
        <dbReference type="ARBA" id="ARBA00023159"/>
    </source>
</evidence>
<dbReference type="GO" id="GO:0000981">
    <property type="term" value="F:DNA-binding transcription factor activity, RNA polymerase II-specific"/>
    <property type="evidence" value="ECO:0007669"/>
    <property type="project" value="TreeGrafter"/>
</dbReference>
<name>A0A3P9Q598_POERE</name>
<evidence type="ECO:0000256" key="9">
    <source>
        <dbReference type="PROSITE-ProRule" id="PRU00267"/>
    </source>
</evidence>
<protein>
    <submittedName>
        <fullName evidence="12">Transcription factor 7-like 1-B</fullName>
    </submittedName>
</protein>
<proteinExistence type="inferred from homology"/>
<keyword evidence="13" id="KW-1185">Reference proteome</keyword>
<evidence type="ECO:0000256" key="8">
    <source>
        <dbReference type="ARBA" id="ARBA00023242"/>
    </source>
</evidence>
<feature type="region of interest" description="Disordered" evidence="10">
    <location>
        <begin position="51"/>
        <end position="102"/>
    </location>
</feature>
<evidence type="ECO:0000256" key="7">
    <source>
        <dbReference type="ARBA" id="ARBA00023163"/>
    </source>
</evidence>
<dbReference type="PANTHER" id="PTHR10373">
    <property type="entry name" value="TRANSCRIPTION FACTOR 7 FAMILY MEMBER"/>
    <property type="match status" value="1"/>
</dbReference>
<dbReference type="GeneTree" id="ENSGT00940000155535"/>
<evidence type="ECO:0000256" key="1">
    <source>
        <dbReference type="ARBA" id="ARBA00004123"/>
    </source>
</evidence>
<dbReference type="SUPFAM" id="SSF47095">
    <property type="entry name" value="HMG-box"/>
    <property type="match status" value="1"/>
</dbReference>
<reference evidence="12" key="3">
    <citation type="submission" date="2025-09" db="UniProtKB">
        <authorList>
            <consortium name="Ensembl"/>
        </authorList>
    </citation>
    <scope>IDENTIFICATION</scope>
    <source>
        <strain evidence="12">Guanapo</strain>
    </source>
</reference>
<comment type="similarity">
    <text evidence="2">Belongs to the TCF/LEF family.</text>
</comment>
<evidence type="ECO:0000256" key="5">
    <source>
        <dbReference type="ARBA" id="ARBA00023125"/>
    </source>
</evidence>
<organism evidence="12 13">
    <name type="scientific">Poecilia reticulata</name>
    <name type="common">Guppy</name>
    <name type="synonym">Acanthophacelus reticulatus</name>
    <dbReference type="NCBI Taxonomy" id="8081"/>
    <lineage>
        <taxon>Eukaryota</taxon>
        <taxon>Metazoa</taxon>
        <taxon>Chordata</taxon>
        <taxon>Craniata</taxon>
        <taxon>Vertebrata</taxon>
        <taxon>Euteleostomi</taxon>
        <taxon>Actinopterygii</taxon>
        <taxon>Neopterygii</taxon>
        <taxon>Teleostei</taxon>
        <taxon>Neoteleostei</taxon>
        <taxon>Acanthomorphata</taxon>
        <taxon>Ovalentaria</taxon>
        <taxon>Atherinomorphae</taxon>
        <taxon>Cyprinodontiformes</taxon>
        <taxon>Poeciliidae</taxon>
        <taxon>Poeciliinae</taxon>
        <taxon>Poecilia</taxon>
    </lineage>
</organism>
<keyword evidence="4" id="KW-0805">Transcription regulation</keyword>
<feature type="domain" description="HMG box" evidence="11">
    <location>
        <begin position="359"/>
        <end position="427"/>
    </location>
</feature>
<keyword evidence="8 9" id="KW-0539">Nucleus</keyword>
<accession>A0A3P9Q598</accession>
<feature type="region of interest" description="Disordered" evidence="10">
    <location>
        <begin position="418"/>
        <end position="452"/>
    </location>
</feature>
<dbReference type="InterPro" id="IPR036910">
    <property type="entry name" value="HMG_box_dom_sf"/>
</dbReference>
<dbReference type="PANTHER" id="PTHR10373:SF38">
    <property type="entry name" value="PROTEIN PANGOLIN, ISOFORM J"/>
    <property type="match status" value="1"/>
</dbReference>
<evidence type="ECO:0000313" key="13">
    <source>
        <dbReference type="Proteomes" id="UP000242638"/>
    </source>
</evidence>
<sequence>MSEHVRSWASSQELIEEFDHTPTENRRKLDSLANVDGDFVVEFLKEELCPSTPLLPKPSLSPVIPAPPQMGQSNEGPGSWTGAGNKEDSESSVSDSTHKGESDGILATKKKVLVTLDWDSVNDLLRETSSKDEDSEGFDSIKTFLEEFNVTLQEEFENKVWTYRDNMEDLLRKEVLLPPPPSLLLHHPALPPNVSSALPEFSVDATILVRYNKDQDNVFGPPPLTFLPPALSAPSPPSFQEMMEDVDCILAENFCNVVPIDWNVNEEFLSGNVLLLLPPPPPSPLIFLDSPQFHTDTLILHSLPIVHVPEDFKLESIGVLNGETLYDVVPPPLNVGRRKSNFSTPSRVKKERDEGRPYVKKPPNAFMLFLKEVRPKVMSELNTNRSAMVNTVVGEMWKSLPAEVKAKYFEKARLEQKLHEQQHPGWSTNNNYGKKKKKVTDKTLEQQQQYGL</sequence>
<dbReference type="GO" id="GO:0000978">
    <property type="term" value="F:RNA polymerase II cis-regulatory region sequence-specific DNA binding"/>
    <property type="evidence" value="ECO:0007669"/>
    <property type="project" value="TreeGrafter"/>
</dbReference>
<reference evidence="12" key="2">
    <citation type="submission" date="2025-08" db="UniProtKB">
        <authorList>
            <consortium name="Ensembl"/>
        </authorList>
    </citation>
    <scope>IDENTIFICATION</scope>
    <source>
        <strain evidence="12">Guanapo</strain>
    </source>
</reference>
<comment type="subcellular location">
    <subcellularLocation>
        <location evidence="1">Nucleus</location>
    </subcellularLocation>
</comment>
<keyword evidence="3" id="KW-0879">Wnt signaling pathway</keyword>
<dbReference type="Pfam" id="PF00505">
    <property type="entry name" value="HMG_box"/>
    <property type="match status" value="1"/>
</dbReference>
<dbReference type="FunFam" id="1.10.30.10:FF:000001">
    <property type="entry name" value="transcription factor 7 isoform X2"/>
    <property type="match status" value="1"/>
</dbReference>
<dbReference type="Ensembl" id="ENSPRET00000029679.1">
    <property type="protein sequence ID" value="ENSPREP00000029346.1"/>
    <property type="gene ID" value="ENSPREG00000019868.1"/>
</dbReference>
<dbReference type="Gene3D" id="1.10.30.10">
    <property type="entry name" value="High mobility group box domain"/>
    <property type="match status" value="1"/>
</dbReference>
<dbReference type="SMART" id="SM00398">
    <property type="entry name" value="HMG"/>
    <property type="match status" value="1"/>
</dbReference>
<evidence type="ECO:0000256" key="3">
    <source>
        <dbReference type="ARBA" id="ARBA00022687"/>
    </source>
</evidence>
<dbReference type="InterPro" id="IPR009071">
    <property type="entry name" value="HMG_box_dom"/>
</dbReference>
<dbReference type="Proteomes" id="UP000242638">
    <property type="component" value="Unassembled WGS sequence"/>
</dbReference>
<dbReference type="STRING" id="8081.ENSPREP00000029346"/>
<keyword evidence="6" id="KW-0010">Activator</keyword>
<evidence type="ECO:0000256" key="10">
    <source>
        <dbReference type="SAM" id="MobiDB-lite"/>
    </source>
</evidence>
<feature type="DNA-binding region" description="HMG box" evidence="9">
    <location>
        <begin position="359"/>
        <end position="427"/>
    </location>
</feature>
<dbReference type="GO" id="GO:0000785">
    <property type="term" value="C:chromatin"/>
    <property type="evidence" value="ECO:0007669"/>
    <property type="project" value="TreeGrafter"/>
</dbReference>
<evidence type="ECO:0000313" key="12">
    <source>
        <dbReference type="Ensembl" id="ENSPREP00000029346.1"/>
    </source>
</evidence>
<dbReference type="GO" id="GO:0060070">
    <property type="term" value="P:canonical Wnt signaling pathway"/>
    <property type="evidence" value="ECO:0007669"/>
    <property type="project" value="TreeGrafter"/>
</dbReference>
<keyword evidence="7" id="KW-0804">Transcription</keyword>
<dbReference type="InterPro" id="IPR024940">
    <property type="entry name" value="TCF/LEF"/>
</dbReference>
<reference evidence="13" key="1">
    <citation type="submission" date="2013-11" db="EMBL/GenBank/DDBJ databases">
        <title>The genomic landscape of the Guanapo guppy.</title>
        <authorList>
            <person name="Kuenstner A."/>
            <person name="Dreyer C."/>
        </authorList>
    </citation>
    <scope>NUCLEOTIDE SEQUENCE</scope>
    <source>
        <strain evidence="13">Guanapo</strain>
    </source>
</reference>
<dbReference type="PROSITE" id="PS50118">
    <property type="entry name" value="HMG_BOX_2"/>
    <property type="match status" value="1"/>
</dbReference>
<feature type="compositionally biased region" description="Basic and acidic residues" evidence="10">
    <location>
        <begin position="348"/>
        <end position="357"/>
    </location>
</feature>
<feature type="compositionally biased region" description="Low complexity" evidence="10">
    <location>
        <begin position="51"/>
        <end position="62"/>
    </location>
</feature>
<evidence type="ECO:0000256" key="2">
    <source>
        <dbReference type="ARBA" id="ARBA00006569"/>
    </source>
</evidence>